<dbReference type="RefSeq" id="WP_147905137.1">
    <property type="nucleotide sequence ID" value="NZ_BAAAGC010000015.1"/>
</dbReference>
<comment type="caution">
    <text evidence="2">The sequence shown here is derived from an EMBL/GenBank/DDBJ whole genome shotgun (WGS) entry which is preliminary data.</text>
</comment>
<evidence type="ECO:0000313" key="2">
    <source>
        <dbReference type="EMBL" id="TXK79023.1"/>
    </source>
</evidence>
<dbReference type="EMBL" id="VRLR01000012">
    <property type="protein sequence ID" value="TXK79023.1"/>
    <property type="molecule type" value="Genomic_DNA"/>
</dbReference>
<keyword evidence="3" id="KW-1185">Reference proteome</keyword>
<name>A0A5C8LSM1_9GAMM</name>
<gene>
    <name evidence="2" type="ORF">FU839_15830</name>
</gene>
<dbReference type="AlphaFoldDB" id="A0A5C8LSM1"/>
<dbReference type="Proteomes" id="UP000321814">
    <property type="component" value="Unassembled WGS sequence"/>
</dbReference>
<dbReference type="PANTHER" id="PTHR39431:SF1">
    <property type="entry name" value="FRPA_C-RELATED PROTEIN"/>
    <property type="match status" value="1"/>
</dbReference>
<evidence type="ECO:0000256" key="1">
    <source>
        <dbReference type="SAM" id="MobiDB-lite"/>
    </source>
</evidence>
<feature type="compositionally biased region" description="Low complexity" evidence="1">
    <location>
        <begin position="1"/>
        <end position="17"/>
    </location>
</feature>
<accession>A0A5C8LSM1</accession>
<evidence type="ECO:0000313" key="3">
    <source>
        <dbReference type="Proteomes" id="UP000321814"/>
    </source>
</evidence>
<proteinExistence type="predicted"/>
<evidence type="ECO:0008006" key="4">
    <source>
        <dbReference type="Google" id="ProtNLM"/>
    </source>
</evidence>
<dbReference type="PANTHER" id="PTHR39431">
    <property type="entry name" value="FRPA/C-RELATED PROTEIN"/>
    <property type="match status" value="1"/>
</dbReference>
<feature type="compositionally biased region" description="Low complexity" evidence="1">
    <location>
        <begin position="40"/>
        <end position="55"/>
    </location>
</feature>
<protein>
    <recommendedName>
        <fullName evidence="4">VCBS repeat-containing protein</fullName>
    </recommendedName>
</protein>
<feature type="region of interest" description="Disordered" evidence="1">
    <location>
        <begin position="1"/>
        <end position="74"/>
    </location>
</feature>
<dbReference type="OrthoDB" id="1676884at2"/>
<sequence length="338" mass="37328">MQILSIKQQQTSTSQQLFYAGRSQSPERNDNSTVTKDNRSLTQTSLLPSATSASAETMPAASADPATESDSDSDQGLFNAVYSIRTIKLLLEQLTGEELQGWVDPAELNRALKGADNSTLAEHAQNQNATGVTIREWSYRYEAISADFSGSVTLEDGGSFSWSMQFAMSYEEFSYSQRTEQPMKDPLVMSFNGHPVELSGQSSAFNLSENAKRIQQLAQGQYYLAKDSNNNGAVDSGKELFGPTTGQGFAELAAYDKDQNGLIDQQDPIWQSLWLWRPEDKGLYSLKEMGVAALSVDSIATPFSLRHKDEVRGRLERSSIFITEDKDVGLLQQIDLKV</sequence>
<reference evidence="2 3" key="1">
    <citation type="submission" date="2019-08" db="EMBL/GenBank/DDBJ databases">
        <title>Draft genome analysis of Rheinheimera tangshanensis isolated from the roots of fresh rice plants (Oryza sativa).</title>
        <authorList>
            <person name="Yu Q."/>
            <person name="Qi Y."/>
            <person name="Zhang H."/>
            <person name="Pu J."/>
        </authorList>
    </citation>
    <scope>NUCLEOTIDE SEQUENCE [LARGE SCALE GENOMIC DNA]</scope>
    <source>
        <strain evidence="2 3">JA3-B52</strain>
    </source>
</reference>
<organism evidence="2 3">
    <name type="scientific">Rheinheimera tangshanensis</name>
    <dbReference type="NCBI Taxonomy" id="400153"/>
    <lineage>
        <taxon>Bacteria</taxon>
        <taxon>Pseudomonadati</taxon>
        <taxon>Pseudomonadota</taxon>
        <taxon>Gammaproteobacteria</taxon>
        <taxon>Chromatiales</taxon>
        <taxon>Chromatiaceae</taxon>
        <taxon>Rheinheimera</taxon>
    </lineage>
</organism>